<evidence type="ECO:0000313" key="2">
    <source>
        <dbReference type="Proteomes" id="UP001057402"/>
    </source>
</evidence>
<reference evidence="2" key="1">
    <citation type="journal article" date="2023" name="Front. Plant Sci.">
        <title>Chromosomal-level genome assembly of Melastoma candidum provides insights into trichome evolution.</title>
        <authorList>
            <person name="Zhong Y."/>
            <person name="Wu W."/>
            <person name="Sun C."/>
            <person name="Zou P."/>
            <person name="Liu Y."/>
            <person name="Dai S."/>
            <person name="Zhou R."/>
        </authorList>
    </citation>
    <scope>NUCLEOTIDE SEQUENCE [LARGE SCALE GENOMIC DNA]</scope>
</reference>
<sequence length="396" mass="40115">MEKKIRNGGDGLLSFCMAFLVIFHNLVVPVLSEQSPEDDVSFSAGSNGSPLLSRGSVLSTGGHGHRATPPSTVRNCRNLPLVYSPPPSRSSGGGYHGGGRRGGGNHHTPPSSGSRGGGTGGYYPSPPLVPTPPSSGSSGGGTGGYTYPSPPLVPTPPSRRSGGGTGGYAYPSPPLVPTPPSRSSGGGTGGYVYPSPPLVPTPPSRRSGGGPGGYSYPSPPLVPTPPSGAGGGYAYGNPPPSGAGGGGVLTPPTPVVILPPTTPIGGGITPPTPPYYPITGPFPGTCDFWRTHPAIIFGLLGWLATIGGVFGVTSLPGLPSSLNLLQALSVPRDDGISQLYREGTASLLNSMVSREFPYTTQQVKDRFVKSLHSDKAAAAQARLFKLANGGHFKPRG</sequence>
<comment type="caution">
    <text evidence="1">The sequence shown here is derived from an EMBL/GenBank/DDBJ whole genome shotgun (WGS) entry which is preliminary data.</text>
</comment>
<accession>A0ACB9M8B4</accession>
<keyword evidence="2" id="KW-1185">Reference proteome</keyword>
<name>A0ACB9M8B4_9MYRT</name>
<organism evidence="1 2">
    <name type="scientific">Melastoma candidum</name>
    <dbReference type="NCBI Taxonomy" id="119954"/>
    <lineage>
        <taxon>Eukaryota</taxon>
        <taxon>Viridiplantae</taxon>
        <taxon>Streptophyta</taxon>
        <taxon>Embryophyta</taxon>
        <taxon>Tracheophyta</taxon>
        <taxon>Spermatophyta</taxon>
        <taxon>Magnoliopsida</taxon>
        <taxon>eudicotyledons</taxon>
        <taxon>Gunneridae</taxon>
        <taxon>Pentapetalae</taxon>
        <taxon>rosids</taxon>
        <taxon>malvids</taxon>
        <taxon>Myrtales</taxon>
        <taxon>Melastomataceae</taxon>
        <taxon>Melastomatoideae</taxon>
        <taxon>Melastomateae</taxon>
        <taxon>Melastoma</taxon>
    </lineage>
</organism>
<protein>
    <submittedName>
        <fullName evidence="1">Uncharacterized protein</fullName>
    </submittedName>
</protein>
<dbReference type="EMBL" id="CM042889">
    <property type="protein sequence ID" value="KAI4319712.1"/>
    <property type="molecule type" value="Genomic_DNA"/>
</dbReference>
<dbReference type="Proteomes" id="UP001057402">
    <property type="component" value="Chromosome 10"/>
</dbReference>
<gene>
    <name evidence="1" type="ORF">MLD38_033281</name>
</gene>
<proteinExistence type="predicted"/>
<evidence type="ECO:0000313" key="1">
    <source>
        <dbReference type="EMBL" id="KAI4319712.1"/>
    </source>
</evidence>